<organism evidence="1 2">
    <name type="scientific">Corynebacterium renale</name>
    <dbReference type="NCBI Taxonomy" id="1724"/>
    <lineage>
        <taxon>Bacteria</taxon>
        <taxon>Bacillati</taxon>
        <taxon>Actinomycetota</taxon>
        <taxon>Actinomycetes</taxon>
        <taxon>Mycobacteriales</taxon>
        <taxon>Corynebacteriaceae</taxon>
        <taxon>Corynebacterium</taxon>
    </lineage>
</organism>
<sequence length="67" mass="6862">MSPIFSITKGSLDATELAALTALVAATSQIPAQESAAPATPLCGGWGRPEEKFSGFSARTLPGLNWA</sequence>
<reference evidence="1 2" key="1">
    <citation type="submission" date="2017-10" db="EMBL/GenBank/DDBJ databases">
        <title>Sequencing the genomes of 1000 actinobacteria strains.</title>
        <authorList>
            <person name="Klenk H.-P."/>
        </authorList>
    </citation>
    <scope>NUCLEOTIDE SEQUENCE [LARGE SCALE GENOMIC DNA]</scope>
    <source>
        <strain evidence="1 2">DSM 20688</strain>
    </source>
</reference>
<dbReference type="EMBL" id="PDJF01000001">
    <property type="protein sequence ID" value="PFG27115.1"/>
    <property type="molecule type" value="Genomic_DNA"/>
</dbReference>
<dbReference type="RefSeq" id="WP_048381446.1">
    <property type="nucleotide sequence ID" value="NZ_LDYE01000011.1"/>
</dbReference>
<keyword evidence="2" id="KW-1185">Reference proteome</keyword>
<dbReference type="AlphaFoldDB" id="A0A2A9DLR3"/>
<evidence type="ECO:0000313" key="2">
    <source>
        <dbReference type="Proteomes" id="UP000221653"/>
    </source>
</evidence>
<dbReference type="Proteomes" id="UP000221653">
    <property type="component" value="Unassembled WGS sequence"/>
</dbReference>
<name>A0A2A9DLR3_9CORY</name>
<protein>
    <submittedName>
        <fullName evidence="1">Acyl-CoA carboxylase epsilon subunit-like protein</fullName>
    </submittedName>
</protein>
<dbReference type="InterPro" id="IPR032716">
    <property type="entry name" value="ACC_epsilon"/>
</dbReference>
<dbReference type="STRING" id="1724.GCA_001044175_00274"/>
<dbReference type="Pfam" id="PF13822">
    <property type="entry name" value="ACC_epsilon"/>
    <property type="match status" value="1"/>
</dbReference>
<accession>A0A2A9DLR3</accession>
<dbReference type="GO" id="GO:0004658">
    <property type="term" value="F:propionyl-CoA carboxylase activity"/>
    <property type="evidence" value="ECO:0007669"/>
    <property type="project" value="InterPro"/>
</dbReference>
<dbReference type="GO" id="GO:0003989">
    <property type="term" value="F:acetyl-CoA carboxylase activity"/>
    <property type="evidence" value="ECO:0007669"/>
    <property type="project" value="InterPro"/>
</dbReference>
<comment type="caution">
    <text evidence="1">The sequence shown here is derived from an EMBL/GenBank/DDBJ whole genome shotgun (WGS) entry which is preliminary data.</text>
</comment>
<proteinExistence type="predicted"/>
<evidence type="ECO:0000313" key="1">
    <source>
        <dbReference type="EMBL" id="PFG27115.1"/>
    </source>
</evidence>
<gene>
    <name evidence="1" type="ORF">ATK06_0163</name>
</gene>